<evidence type="ECO:0000259" key="5">
    <source>
        <dbReference type="PROSITE" id="PS51910"/>
    </source>
</evidence>
<accession>A0ABM1VUB6</accession>
<keyword evidence="1 3" id="KW-0378">Hydrolase</keyword>
<dbReference type="InterPro" id="IPR001579">
    <property type="entry name" value="Glyco_hydro_18_chit_AS"/>
</dbReference>
<evidence type="ECO:0000256" key="1">
    <source>
        <dbReference type="ARBA" id="ARBA00022801"/>
    </source>
</evidence>
<dbReference type="InterPro" id="IPR050314">
    <property type="entry name" value="Glycosyl_Hydrlase_18"/>
</dbReference>
<feature type="region of interest" description="Disordered" evidence="4">
    <location>
        <begin position="300"/>
        <end position="327"/>
    </location>
</feature>
<evidence type="ECO:0000313" key="7">
    <source>
        <dbReference type="RefSeq" id="XP_035826008.1"/>
    </source>
</evidence>
<dbReference type="PROSITE" id="PS51910">
    <property type="entry name" value="GH18_2"/>
    <property type="match status" value="1"/>
</dbReference>
<proteinExistence type="predicted"/>
<evidence type="ECO:0000313" key="6">
    <source>
        <dbReference type="Proteomes" id="UP000694888"/>
    </source>
</evidence>
<sequence length="732" mass="81977">MHQAACNEDSESEQFKRVCYFTNWSCDLLVAEAHFYLHHLKPHLCSHLIYAFVNINVTSLELTPSRVDDESTISSVGRFVLVNLLKRNNTGLKTLLSIGGSHQPEEFIQVTSSAASRKQFVTNAAAYVRKWGFDGIDVDWEYPHASHREALTALVQDFREAFREEANQTGNPELLLSLAAPASEALVNTTYEVKEISRNVDMINLMAYDYSGAWNDRTSFNSPLFARNNDPRFSYKLCVALQRNHDSESLKENPDLLGLIARDQSDPKMEGIAENMKAPRPKNFLGHAQVPRVAEDVLSDADNDKPSLKSGGATQTESGPEPSPTPAAAVDCLHEVALHHQNGRTLDDFHLAPIDGAWETDDETSDLEAVIARYPVGSKVKEAGRPGRLRRLNGQLSYAEICEYMSAGGIKSFDDVQRVPYLVYGDQWVGFEDEQSVEEKVRYAVSKNLGGVMMWSLDLDDFKGDYCNKGPHPLLTSISDTVASLFNVTFPEPIEDGYLELDAELSLAESADLEGDKILDPSVFSKANVKSVGLSHLRDEMPSEVTSLRTTLEKPSQFENIVEKLRGTETENSARSLSSHRGDSIAQKPITIKEEILTPDSSTGTDYNFRIDYKNSVFDDKDDVDTDPMQNIIETSVLENLVESDTYNDYYYYIAFRRDFTTSGGGPSEDRTEGNKIDRQMEERMRATTAENVLRPDPNLYQDIFFPGNGCTLLSFNRMFLVLSVIVLMIYL</sequence>
<dbReference type="SUPFAM" id="SSF51445">
    <property type="entry name" value="(Trans)glycosidases"/>
    <property type="match status" value="1"/>
</dbReference>
<dbReference type="SMART" id="SM00636">
    <property type="entry name" value="Glyco_18"/>
    <property type="match status" value="1"/>
</dbReference>
<dbReference type="PROSITE" id="PS01095">
    <property type="entry name" value="GH18_1"/>
    <property type="match status" value="1"/>
</dbReference>
<evidence type="ECO:0000256" key="3">
    <source>
        <dbReference type="RuleBase" id="RU000489"/>
    </source>
</evidence>
<dbReference type="Pfam" id="PF00704">
    <property type="entry name" value="Glyco_hydro_18"/>
    <property type="match status" value="2"/>
</dbReference>
<keyword evidence="6" id="KW-1185">Reference proteome</keyword>
<dbReference type="InterPro" id="IPR011583">
    <property type="entry name" value="Chitinase_II/V-like_cat"/>
</dbReference>
<dbReference type="GeneID" id="106011948"/>
<protein>
    <submittedName>
        <fullName evidence="7">Probable chitinase 10</fullName>
    </submittedName>
</protein>
<name>A0ABM1VUB6_APLCA</name>
<keyword evidence="2 3" id="KW-0326">Glycosidase</keyword>
<dbReference type="InterPro" id="IPR017853">
    <property type="entry name" value="GH"/>
</dbReference>
<reference evidence="7" key="1">
    <citation type="submission" date="2025-08" db="UniProtKB">
        <authorList>
            <consortium name="RefSeq"/>
        </authorList>
    </citation>
    <scope>IDENTIFICATION</scope>
</reference>
<feature type="domain" description="GH18" evidence="5">
    <location>
        <begin position="15"/>
        <end position="485"/>
    </location>
</feature>
<dbReference type="Gene3D" id="3.20.20.80">
    <property type="entry name" value="Glycosidases"/>
    <property type="match status" value="2"/>
</dbReference>
<evidence type="ECO:0000256" key="4">
    <source>
        <dbReference type="SAM" id="MobiDB-lite"/>
    </source>
</evidence>
<dbReference type="RefSeq" id="XP_035826008.1">
    <property type="nucleotide sequence ID" value="XM_035970115.1"/>
</dbReference>
<gene>
    <name evidence="7" type="primary">LOC106011948</name>
</gene>
<dbReference type="InterPro" id="IPR001223">
    <property type="entry name" value="Glyco_hydro18_cat"/>
</dbReference>
<evidence type="ECO:0000256" key="2">
    <source>
        <dbReference type="ARBA" id="ARBA00023295"/>
    </source>
</evidence>
<dbReference type="PANTHER" id="PTHR11177:SF317">
    <property type="entry name" value="CHITINASE 12-RELATED"/>
    <property type="match status" value="1"/>
</dbReference>
<dbReference type="Proteomes" id="UP000694888">
    <property type="component" value="Unplaced"/>
</dbReference>
<organism evidence="6 7">
    <name type="scientific">Aplysia californica</name>
    <name type="common">California sea hare</name>
    <dbReference type="NCBI Taxonomy" id="6500"/>
    <lineage>
        <taxon>Eukaryota</taxon>
        <taxon>Metazoa</taxon>
        <taxon>Spiralia</taxon>
        <taxon>Lophotrochozoa</taxon>
        <taxon>Mollusca</taxon>
        <taxon>Gastropoda</taxon>
        <taxon>Heterobranchia</taxon>
        <taxon>Euthyneura</taxon>
        <taxon>Tectipleura</taxon>
        <taxon>Aplysiida</taxon>
        <taxon>Aplysioidea</taxon>
        <taxon>Aplysiidae</taxon>
        <taxon>Aplysia</taxon>
    </lineage>
</organism>
<dbReference type="SUPFAM" id="SSF54556">
    <property type="entry name" value="Chitinase insertion domain"/>
    <property type="match status" value="1"/>
</dbReference>
<dbReference type="PANTHER" id="PTHR11177">
    <property type="entry name" value="CHITINASE"/>
    <property type="match status" value="1"/>
</dbReference>
<dbReference type="Gene3D" id="3.10.50.10">
    <property type="match status" value="1"/>
</dbReference>
<dbReference type="InterPro" id="IPR029070">
    <property type="entry name" value="Chitinase_insertion_sf"/>
</dbReference>